<dbReference type="STRING" id="996801.BW723_00265"/>
<dbReference type="Proteomes" id="UP000092612">
    <property type="component" value="Unassembled WGS sequence"/>
</dbReference>
<dbReference type="OrthoDB" id="937739at2"/>
<dbReference type="InterPro" id="IPR025164">
    <property type="entry name" value="Toastrack_DUF4097"/>
</dbReference>
<evidence type="ECO:0000313" key="2">
    <source>
        <dbReference type="EMBL" id="OBY66008.1"/>
    </source>
</evidence>
<comment type="caution">
    <text evidence="2">The sequence shown here is derived from an EMBL/GenBank/DDBJ whole genome shotgun (WGS) entry which is preliminary data.</text>
</comment>
<dbReference type="EMBL" id="LSFL01000021">
    <property type="protein sequence ID" value="OBY66008.1"/>
    <property type="molecule type" value="Genomic_DNA"/>
</dbReference>
<evidence type="ECO:0000313" key="3">
    <source>
        <dbReference type="Proteomes" id="UP000092612"/>
    </source>
</evidence>
<gene>
    <name evidence="2" type="ORF">LPB301_07485</name>
</gene>
<feature type="domain" description="DUF4097" evidence="1">
    <location>
        <begin position="165"/>
        <end position="279"/>
    </location>
</feature>
<keyword evidence="3" id="KW-1185">Reference proteome</keyword>
<dbReference type="KEGG" id="prn:BW723_00265"/>
<organism evidence="2 3">
    <name type="scientific">Polaribacter reichenbachii</name>
    <dbReference type="NCBI Taxonomy" id="996801"/>
    <lineage>
        <taxon>Bacteria</taxon>
        <taxon>Pseudomonadati</taxon>
        <taxon>Bacteroidota</taxon>
        <taxon>Flavobacteriia</taxon>
        <taxon>Flavobacteriales</taxon>
        <taxon>Flavobacteriaceae</taxon>
    </lineage>
</organism>
<name>A0A1B8U2B6_9FLAO</name>
<dbReference type="RefSeq" id="WP_068359776.1">
    <property type="nucleotide sequence ID" value="NZ_CP019337.1"/>
</dbReference>
<dbReference type="Pfam" id="PF13349">
    <property type="entry name" value="DUF4097"/>
    <property type="match status" value="1"/>
</dbReference>
<evidence type="ECO:0000259" key="1">
    <source>
        <dbReference type="Pfam" id="PF13349"/>
    </source>
</evidence>
<accession>A0A1B8U2B6</accession>
<proteinExistence type="predicted"/>
<sequence length="305" mass="34712">MKQIKSILIFTICYFVSTVNAQKNIKFKKLKDTEKITKEYHFNAKSTDNILVVDNIYGSIDIEGYNGNTIQVEVTKTVTADTKEDLELGKNEIGIKSAKKNTAVYVYLDSPYSKFDIESGNYQYNENNLGSRRSYQHRKKRMYNYQLDFKIRVPKNASIDLRAVNNGNISVENVHAKLLIVHNINGAIDMTNVSGKTDVNALNKDINISYANNPKEESFYNSLNGDINIKFKEDLNASISYKTMNGGFYTNFDVEKTLPIIKTTSERKNKGTKYKINSNKHFKIGSGDVHLHFNQLNGDAILKKI</sequence>
<reference evidence="3" key="1">
    <citation type="submission" date="2016-02" db="EMBL/GenBank/DDBJ databases">
        <title>Paenibacillus sp. LPB0068, isolated from Crassostrea gigas.</title>
        <authorList>
            <person name="Shin S.-K."/>
            <person name="Yi H."/>
        </authorList>
    </citation>
    <scope>NUCLEOTIDE SEQUENCE [LARGE SCALE GENOMIC DNA]</scope>
    <source>
        <strain evidence="3">KCTC 23969</strain>
    </source>
</reference>
<protein>
    <recommendedName>
        <fullName evidence="1">DUF4097 domain-containing protein</fullName>
    </recommendedName>
</protein>
<dbReference type="AlphaFoldDB" id="A0A1B8U2B6"/>